<dbReference type="Proteomes" id="UP000701680">
    <property type="component" value="Unassembled WGS sequence"/>
</dbReference>
<protein>
    <submittedName>
        <fullName evidence="3">Uncharacterized protein</fullName>
    </submittedName>
</protein>
<dbReference type="OrthoDB" id="2073738at2"/>
<comment type="caution">
    <text evidence="3">The sequence shown here is derived from an EMBL/GenBank/DDBJ whole genome shotgun (WGS) entry which is preliminary data.</text>
</comment>
<dbReference type="RefSeq" id="WP_101695335.1">
    <property type="nucleotide sequence ID" value="NZ_JAAITX010000005.1"/>
</dbReference>
<reference evidence="4 5" key="1">
    <citation type="journal article" date="2020" name="Cell Host Microbe">
        <title>Functional and Genomic Variation between Human-Derived Isolates of Lachnospiraceae Reveals Inter- and Intra-Species Diversity.</title>
        <authorList>
            <person name="Sorbara M.T."/>
            <person name="Littmann E.R."/>
            <person name="Fontana E."/>
            <person name="Moody T.U."/>
            <person name="Kohout C.E."/>
            <person name="Gjonbalaj M."/>
            <person name="Eaton V."/>
            <person name="Seok R."/>
            <person name="Leiner I.M."/>
            <person name="Pamer E.G."/>
        </authorList>
    </citation>
    <scope>NUCLEOTIDE SEQUENCE [LARGE SCALE GENOMIC DNA]</scope>
    <source>
        <strain evidence="3 4">MSK.17.11</strain>
        <strain evidence="2 5">MSK.17.38</strain>
    </source>
</reference>
<feature type="chain" id="PRO_5032911804" evidence="1">
    <location>
        <begin position="26"/>
        <end position="181"/>
    </location>
</feature>
<keyword evidence="1" id="KW-0732">Signal</keyword>
<name>A0A850HKG2_9FIRM</name>
<evidence type="ECO:0000313" key="3">
    <source>
        <dbReference type="EMBL" id="NVH58666.1"/>
    </source>
</evidence>
<dbReference type="AlphaFoldDB" id="A0A850HKG2"/>
<dbReference type="EMBL" id="JAAITX010000005">
    <property type="protein sequence ID" value="NVH58666.1"/>
    <property type="molecule type" value="Genomic_DNA"/>
</dbReference>
<keyword evidence="4" id="KW-1185">Reference proteome</keyword>
<reference evidence="3" key="2">
    <citation type="submission" date="2020-02" db="EMBL/GenBank/DDBJ databases">
        <authorList>
            <person name="Littmann E."/>
            <person name="Sorbara M."/>
        </authorList>
    </citation>
    <scope>NUCLEOTIDE SEQUENCE</scope>
    <source>
        <strain evidence="3">MSK.17.11</strain>
        <strain evidence="2">MSK.17.38</strain>
    </source>
</reference>
<gene>
    <name evidence="3" type="ORF">G5A66_08410</name>
    <name evidence="2" type="ORF">G5A75_08430</name>
</gene>
<accession>A0A850HKG2</accession>
<evidence type="ECO:0000313" key="5">
    <source>
        <dbReference type="Proteomes" id="UP000701680"/>
    </source>
</evidence>
<organism evidence="3 4">
    <name type="scientific">Dorea phocaeensis</name>
    <dbReference type="NCBI Taxonomy" id="2040291"/>
    <lineage>
        <taxon>Bacteria</taxon>
        <taxon>Bacillati</taxon>
        <taxon>Bacillota</taxon>
        <taxon>Clostridia</taxon>
        <taxon>Lachnospirales</taxon>
        <taxon>Lachnospiraceae</taxon>
        <taxon>Dorea</taxon>
    </lineage>
</organism>
<proteinExistence type="predicted"/>
<evidence type="ECO:0000313" key="2">
    <source>
        <dbReference type="EMBL" id="NSK14892.1"/>
    </source>
</evidence>
<dbReference type="EMBL" id="JAAIUO010000005">
    <property type="protein sequence ID" value="NSK14892.1"/>
    <property type="molecule type" value="Genomic_DNA"/>
</dbReference>
<evidence type="ECO:0000256" key="1">
    <source>
        <dbReference type="SAM" id="SignalP"/>
    </source>
</evidence>
<dbReference type="Proteomes" id="UP000528555">
    <property type="component" value="Unassembled WGS sequence"/>
</dbReference>
<feature type="signal peptide" evidence="1">
    <location>
        <begin position="1"/>
        <end position="25"/>
    </location>
</feature>
<sequence length="181" mass="19519">MKNKKLAAVAMTSMMVLAMGTNVCAASPIEELQGTDSKEVKASYETNHEAETVYSVDIVWGDMQYKYTIDSEGTWNPENHKFEGASEAGQWSCNEGADKVKVTNHSNAAVKVAFSYAAEDAYKTINGNFNKNEVNLKTAEGTEVGEAPADEVQLTLNGTLDKNVEQPTKIGTATVTLNAAQ</sequence>
<evidence type="ECO:0000313" key="4">
    <source>
        <dbReference type="Proteomes" id="UP000528555"/>
    </source>
</evidence>